<proteinExistence type="predicted"/>
<protein>
    <submittedName>
        <fullName evidence="3">Uncharacterized protein</fullName>
    </submittedName>
</protein>
<dbReference type="AlphaFoldDB" id="A0A5C4MML9"/>
<keyword evidence="2" id="KW-0732">Signal</keyword>
<dbReference type="RefSeq" id="WP_139106082.1">
    <property type="nucleotide sequence ID" value="NZ_VDFR01000065.1"/>
</dbReference>
<feature type="chain" id="PRO_5039486949" evidence="2">
    <location>
        <begin position="28"/>
        <end position="158"/>
    </location>
</feature>
<sequence length="158" mass="16130">MSTFSGRSLRRAAVSAGGTLALLVALAACSNGDGDTAAEPAAPAEPTLGSLGELDGLTMIDTSWDSFRTAKVTAVTGRPDSRAVDVAYEASDATCEQLAGFAEKRTDDQLEVTLVIGREDGCEQGAPVPATTTVPLKEPLGTVAPVASPYSEETLDIG</sequence>
<reference evidence="3 4" key="1">
    <citation type="submission" date="2019-05" db="EMBL/GenBank/DDBJ databases">
        <title>Mumia sp. nov., isolated from the intestinal contents of plateau pika (Ochotona curzoniae) in the Qinghai-Tibet plateau of China.</title>
        <authorList>
            <person name="Tian Z."/>
        </authorList>
    </citation>
    <scope>NUCLEOTIDE SEQUENCE [LARGE SCALE GENOMIC DNA]</scope>
    <source>
        <strain evidence="4">527</strain>
    </source>
</reference>
<organism evidence="3 4">
    <name type="scientific">Mumia zhuanghuii</name>
    <dbReference type="NCBI Taxonomy" id="2585211"/>
    <lineage>
        <taxon>Bacteria</taxon>
        <taxon>Bacillati</taxon>
        <taxon>Actinomycetota</taxon>
        <taxon>Actinomycetes</taxon>
        <taxon>Propionibacteriales</taxon>
        <taxon>Nocardioidaceae</taxon>
        <taxon>Mumia</taxon>
    </lineage>
</organism>
<feature type="region of interest" description="Disordered" evidence="1">
    <location>
        <begin position="34"/>
        <end position="53"/>
    </location>
</feature>
<evidence type="ECO:0000256" key="2">
    <source>
        <dbReference type="SAM" id="SignalP"/>
    </source>
</evidence>
<feature type="signal peptide" evidence="2">
    <location>
        <begin position="1"/>
        <end position="27"/>
    </location>
</feature>
<dbReference type="OrthoDB" id="3830328at2"/>
<feature type="compositionally biased region" description="Low complexity" evidence="1">
    <location>
        <begin position="37"/>
        <end position="46"/>
    </location>
</feature>
<dbReference type="PROSITE" id="PS51257">
    <property type="entry name" value="PROKAR_LIPOPROTEIN"/>
    <property type="match status" value="1"/>
</dbReference>
<accession>A0A5C4MML9</accession>
<dbReference type="EMBL" id="VDFR01000065">
    <property type="protein sequence ID" value="TNC45900.1"/>
    <property type="molecule type" value="Genomic_DNA"/>
</dbReference>
<name>A0A5C4MML9_9ACTN</name>
<evidence type="ECO:0000313" key="4">
    <source>
        <dbReference type="Proteomes" id="UP000306740"/>
    </source>
</evidence>
<evidence type="ECO:0000313" key="3">
    <source>
        <dbReference type="EMBL" id="TNC45900.1"/>
    </source>
</evidence>
<evidence type="ECO:0000256" key="1">
    <source>
        <dbReference type="SAM" id="MobiDB-lite"/>
    </source>
</evidence>
<gene>
    <name evidence="3" type="ORF">FHE65_14415</name>
</gene>
<comment type="caution">
    <text evidence="3">The sequence shown here is derived from an EMBL/GenBank/DDBJ whole genome shotgun (WGS) entry which is preliminary data.</text>
</comment>
<dbReference type="Proteomes" id="UP000306740">
    <property type="component" value="Unassembled WGS sequence"/>
</dbReference>